<dbReference type="SUPFAM" id="SSF53659">
    <property type="entry name" value="Isocitrate/Isopropylmalate dehydrogenase-like"/>
    <property type="match status" value="1"/>
</dbReference>
<dbReference type="UniPathway" id="UPA00048">
    <property type="reaction ID" value="UER00072"/>
</dbReference>
<keyword evidence="13 15" id="KW-0464">Manganese</keyword>
<dbReference type="Proteomes" id="UP000007030">
    <property type="component" value="Chromosome"/>
</dbReference>
<evidence type="ECO:0000256" key="6">
    <source>
        <dbReference type="ARBA" id="ARBA00011738"/>
    </source>
</evidence>
<feature type="binding site" evidence="15">
    <location>
        <position position="107"/>
    </location>
    <ligand>
        <name>substrate</name>
    </ligand>
</feature>
<evidence type="ECO:0000256" key="13">
    <source>
        <dbReference type="ARBA" id="ARBA00023211"/>
    </source>
</evidence>
<feature type="binding site" evidence="15">
    <location>
        <begin position="77"/>
        <end position="90"/>
    </location>
    <ligand>
        <name>NAD(+)</name>
        <dbReference type="ChEBI" id="CHEBI:57540"/>
    </ligand>
</feature>
<keyword evidence="7 15" id="KW-0432">Leucine biosynthesis</keyword>
<evidence type="ECO:0000256" key="7">
    <source>
        <dbReference type="ARBA" id="ARBA00022430"/>
    </source>
</evidence>
<evidence type="ECO:0000256" key="11">
    <source>
        <dbReference type="ARBA" id="ARBA00023002"/>
    </source>
</evidence>
<comment type="subunit">
    <text evidence="6 15 16">Homodimer.</text>
</comment>
<dbReference type="GO" id="GO:0051287">
    <property type="term" value="F:NAD binding"/>
    <property type="evidence" value="ECO:0007669"/>
    <property type="project" value="InterPro"/>
</dbReference>
<dbReference type="SMART" id="SM01329">
    <property type="entry name" value="Iso_dh"/>
    <property type="match status" value="1"/>
</dbReference>
<dbReference type="InterPro" id="IPR004429">
    <property type="entry name" value="Isopropylmalate_DH"/>
</dbReference>
<dbReference type="InterPro" id="IPR019818">
    <property type="entry name" value="IsoCit/isopropylmalate_DH_CS"/>
</dbReference>
<keyword evidence="12 15" id="KW-0520">NAD</keyword>
<comment type="cofactor">
    <cofactor evidence="2">
        <name>Mn(2+)</name>
        <dbReference type="ChEBI" id="CHEBI:29035"/>
    </cofactor>
</comment>
<dbReference type="HAMAP" id="MF_01033">
    <property type="entry name" value="LeuB_type1"/>
    <property type="match status" value="1"/>
</dbReference>
<comment type="subcellular location">
    <subcellularLocation>
        <location evidence="3 15">Cytoplasm</location>
    </subcellularLocation>
</comment>
<keyword evidence="11 15" id="KW-0560">Oxidoreductase</keyword>
<dbReference type="PROSITE" id="PS00470">
    <property type="entry name" value="IDH_IMDH"/>
    <property type="match status" value="1"/>
</dbReference>
<dbReference type="HOGENOM" id="CLU_031953_0_3_0"/>
<feature type="site" description="Important for catalysis" evidence="15">
    <location>
        <position position="188"/>
    </location>
</feature>
<dbReference type="OrthoDB" id="9806254at2"/>
<comment type="pathway">
    <text evidence="4 15 16">Amino-acid biosynthesis; L-leucine biosynthesis; L-leucine from 3-methyl-2-oxobutanoate: step 3/4.</text>
</comment>
<dbReference type="RefSeq" id="WP_013703744.1">
    <property type="nucleotide sequence ID" value="NC_015387.1"/>
</dbReference>
<dbReference type="eggNOG" id="COG0473">
    <property type="taxonomic scope" value="Bacteria"/>
</dbReference>
<keyword evidence="8 15" id="KW-0028">Amino-acid biosynthesis</keyword>
<comment type="catalytic activity">
    <reaction evidence="1 15 16">
        <text>(2R,3S)-3-isopropylmalate + NAD(+) = 4-methyl-2-oxopentanoate + CO2 + NADH</text>
        <dbReference type="Rhea" id="RHEA:32271"/>
        <dbReference type="ChEBI" id="CHEBI:16526"/>
        <dbReference type="ChEBI" id="CHEBI:17865"/>
        <dbReference type="ChEBI" id="CHEBI:35121"/>
        <dbReference type="ChEBI" id="CHEBI:57540"/>
        <dbReference type="ChEBI" id="CHEBI:57945"/>
        <dbReference type="EC" id="1.1.1.85"/>
    </reaction>
</comment>
<dbReference type="KEGG" id="mhd:Marky_0952"/>
<accession>F2NQG9</accession>
<dbReference type="STRING" id="869210.Marky_0952"/>
<dbReference type="PANTHER" id="PTHR42979:SF1">
    <property type="entry name" value="3-ISOPROPYLMALATE DEHYDROGENASE"/>
    <property type="match status" value="1"/>
</dbReference>
<keyword evidence="14 15" id="KW-0100">Branched-chain amino acid biosynthesis</keyword>
<feature type="binding site" evidence="15">
    <location>
        <begin position="277"/>
        <end position="289"/>
    </location>
    <ligand>
        <name>NAD(+)</name>
        <dbReference type="ChEBI" id="CHEBI:57540"/>
    </ligand>
</feature>
<feature type="binding site" evidence="15">
    <location>
        <position position="248"/>
    </location>
    <ligand>
        <name>Mg(2+)</name>
        <dbReference type="ChEBI" id="CHEBI:18420"/>
    </ligand>
</feature>
<feature type="binding site" evidence="15">
    <location>
        <position position="220"/>
    </location>
    <ligand>
        <name>Mg(2+)</name>
        <dbReference type="ChEBI" id="CHEBI:18420"/>
    </ligand>
</feature>
<feature type="site" description="Important for catalysis" evidence="15">
    <location>
        <position position="142"/>
    </location>
</feature>
<dbReference type="FunFam" id="3.40.718.10:FF:000006">
    <property type="entry name" value="3-isopropylmalate dehydrogenase"/>
    <property type="match status" value="1"/>
</dbReference>
<evidence type="ECO:0000259" key="17">
    <source>
        <dbReference type="SMART" id="SM01329"/>
    </source>
</evidence>
<evidence type="ECO:0000256" key="14">
    <source>
        <dbReference type="ARBA" id="ARBA00023304"/>
    </source>
</evidence>
<evidence type="ECO:0000256" key="3">
    <source>
        <dbReference type="ARBA" id="ARBA00004496"/>
    </source>
</evidence>
<evidence type="ECO:0000256" key="10">
    <source>
        <dbReference type="ARBA" id="ARBA00022842"/>
    </source>
</evidence>
<dbReference type="GO" id="GO:0000287">
    <property type="term" value="F:magnesium ion binding"/>
    <property type="evidence" value="ECO:0007669"/>
    <property type="project" value="InterPro"/>
</dbReference>
<dbReference type="GO" id="GO:0003862">
    <property type="term" value="F:3-isopropylmalate dehydrogenase activity"/>
    <property type="evidence" value="ECO:0007669"/>
    <property type="project" value="UniProtKB-UniRule"/>
</dbReference>
<name>F2NQG9_MARHT</name>
<comment type="cofactor">
    <cofactor evidence="15 16">
        <name>Mg(2+)</name>
        <dbReference type="ChEBI" id="CHEBI:18420"/>
    </cofactor>
    <cofactor evidence="15 16">
        <name>Mn(2+)</name>
        <dbReference type="ChEBI" id="CHEBI:29035"/>
    </cofactor>
    <text evidence="15 16">Binds 1 Mg(2+) or Mn(2+) ion per subunit.</text>
</comment>
<feature type="binding site" evidence="15">
    <location>
        <position position="135"/>
    </location>
    <ligand>
        <name>substrate</name>
    </ligand>
</feature>
<feature type="binding site" evidence="15">
    <location>
        <position position="244"/>
    </location>
    <ligand>
        <name>Mg(2+)</name>
        <dbReference type="ChEBI" id="CHEBI:18420"/>
    </ligand>
</feature>
<keyword evidence="19" id="KW-1185">Reference proteome</keyword>
<dbReference type="NCBIfam" id="TIGR00169">
    <property type="entry name" value="leuB"/>
    <property type="match status" value="1"/>
</dbReference>
<evidence type="ECO:0000256" key="9">
    <source>
        <dbReference type="ARBA" id="ARBA00022723"/>
    </source>
</evidence>
<dbReference type="EMBL" id="CP002630">
    <property type="protein sequence ID" value="AEB11696.1"/>
    <property type="molecule type" value="Genomic_DNA"/>
</dbReference>
<reference evidence="18 19" key="1">
    <citation type="journal article" date="2012" name="Stand. Genomic Sci.">
        <title>Complete genome sequence of the aerobic, heterotroph Marinithermus hydrothermalis type strain (T1(T)) from a deep-sea hydrothermal vent chimney.</title>
        <authorList>
            <person name="Copeland A."/>
            <person name="Gu W."/>
            <person name="Yasawong M."/>
            <person name="Lapidus A."/>
            <person name="Lucas S."/>
            <person name="Deshpande S."/>
            <person name="Pagani I."/>
            <person name="Tapia R."/>
            <person name="Cheng J.F."/>
            <person name="Goodwin L.A."/>
            <person name="Pitluck S."/>
            <person name="Liolios K."/>
            <person name="Ivanova N."/>
            <person name="Mavromatis K."/>
            <person name="Mikhailova N."/>
            <person name="Pati A."/>
            <person name="Chen A."/>
            <person name="Palaniappan K."/>
            <person name="Land M."/>
            <person name="Pan C."/>
            <person name="Brambilla E.M."/>
            <person name="Rohde M."/>
            <person name="Tindall B.J."/>
            <person name="Sikorski J."/>
            <person name="Goker M."/>
            <person name="Detter J.C."/>
            <person name="Bristow J."/>
            <person name="Eisen J.A."/>
            <person name="Markowitz V."/>
            <person name="Hugenholtz P."/>
            <person name="Kyrpides N.C."/>
            <person name="Klenk H.P."/>
            <person name="Woyke T."/>
        </authorList>
    </citation>
    <scope>NUCLEOTIDE SEQUENCE [LARGE SCALE GENOMIC DNA]</scope>
    <source>
        <strain evidence="19">DSM 14884 / JCM 11576 / T1</strain>
    </source>
</reference>
<dbReference type="Pfam" id="PF00180">
    <property type="entry name" value="Iso_dh"/>
    <property type="match status" value="1"/>
</dbReference>
<organism evidence="18 19">
    <name type="scientific">Marinithermus hydrothermalis (strain DSM 14884 / JCM 11576 / T1)</name>
    <dbReference type="NCBI Taxonomy" id="869210"/>
    <lineage>
        <taxon>Bacteria</taxon>
        <taxon>Thermotogati</taxon>
        <taxon>Deinococcota</taxon>
        <taxon>Deinococci</taxon>
        <taxon>Thermales</taxon>
        <taxon>Thermaceae</taxon>
        <taxon>Marinithermus</taxon>
    </lineage>
</organism>
<protein>
    <recommendedName>
        <fullName evidence="15">3-isopropylmalate dehydrogenase</fullName>
        <ecNumber evidence="15">1.1.1.85</ecNumber>
    </recommendedName>
    <alternativeName>
        <fullName evidence="15">3-IPM-DH</fullName>
    </alternativeName>
    <alternativeName>
        <fullName evidence="15">Beta-IPM dehydrogenase</fullName>
        <shortName evidence="15">IMDH</shortName>
    </alternativeName>
</protein>
<dbReference type="AlphaFoldDB" id="F2NQG9"/>
<evidence type="ECO:0000256" key="1">
    <source>
        <dbReference type="ARBA" id="ARBA00000624"/>
    </source>
</evidence>
<dbReference type="GO" id="GO:0005829">
    <property type="term" value="C:cytosol"/>
    <property type="evidence" value="ECO:0007669"/>
    <property type="project" value="TreeGrafter"/>
</dbReference>
<gene>
    <name evidence="15" type="primary">leuB</name>
    <name evidence="18" type="ordered locus">Marky_0952</name>
</gene>
<evidence type="ECO:0000256" key="8">
    <source>
        <dbReference type="ARBA" id="ARBA00022605"/>
    </source>
</evidence>
<dbReference type="InterPro" id="IPR024084">
    <property type="entry name" value="IsoPropMal-DH-like_dom"/>
</dbReference>
<dbReference type="Gene3D" id="3.40.718.10">
    <property type="entry name" value="Isopropylmalate Dehydrogenase"/>
    <property type="match status" value="1"/>
</dbReference>
<evidence type="ECO:0000256" key="12">
    <source>
        <dbReference type="ARBA" id="ARBA00023027"/>
    </source>
</evidence>
<evidence type="ECO:0000256" key="15">
    <source>
        <dbReference type="HAMAP-Rule" id="MF_01033"/>
    </source>
</evidence>
<keyword evidence="15" id="KW-0963">Cytoplasm</keyword>
<dbReference type="GO" id="GO:0009098">
    <property type="term" value="P:L-leucine biosynthetic process"/>
    <property type="evidence" value="ECO:0007669"/>
    <property type="project" value="UniProtKB-UniRule"/>
</dbReference>
<evidence type="ECO:0000256" key="4">
    <source>
        <dbReference type="ARBA" id="ARBA00004762"/>
    </source>
</evidence>
<keyword evidence="9 15" id="KW-0479">Metal-binding</keyword>
<keyword evidence="10 15" id="KW-0460">Magnesium</keyword>
<feature type="binding site" evidence="15">
    <location>
        <position position="220"/>
    </location>
    <ligand>
        <name>substrate</name>
    </ligand>
</feature>
<evidence type="ECO:0000256" key="2">
    <source>
        <dbReference type="ARBA" id="ARBA00001936"/>
    </source>
</evidence>
<proteinExistence type="inferred from homology"/>
<dbReference type="PANTHER" id="PTHR42979">
    <property type="entry name" value="3-ISOPROPYLMALATE DEHYDROGENASE"/>
    <property type="match status" value="1"/>
</dbReference>
<evidence type="ECO:0000313" key="19">
    <source>
        <dbReference type="Proteomes" id="UP000007030"/>
    </source>
</evidence>
<evidence type="ECO:0000313" key="18">
    <source>
        <dbReference type="EMBL" id="AEB11696.1"/>
    </source>
</evidence>
<dbReference type="EC" id="1.1.1.85" evidence="15"/>
<comment type="function">
    <text evidence="15 16">Catalyzes the oxidation of 3-carboxy-2-hydroxy-4-methylpentanoate (3-isopropylmalate) to 3-carboxy-4-methyl-2-oxopentanoate. The product decarboxylates to 4-methyl-2 oxopentanoate.</text>
</comment>
<evidence type="ECO:0000256" key="16">
    <source>
        <dbReference type="RuleBase" id="RU004445"/>
    </source>
</evidence>
<evidence type="ECO:0000256" key="5">
    <source>
        <dbReference type="ARBA" id="ARBA00008319"/>
    </source>
</evidence>
<comment type="similarity">
    <text evidence="5 15">Belongs to the isocitrate and isopropylmalate dehydrogenases family. LeuB type 1 subfamily.</text>
</comment>
<feature type="binding site" evidence="15">
    <location>
        <position position="97"/>
    </location>
    <ligand>
        <name>substrate</name>
    </ligand>
</feature>
<feature type="domain" description="Isopropylmalate dehydrogenase-like" evidence="17">
    <location>
        <begin position="5"/>
        <end position="343"/>
    </location>
</feature>
<sequence>MTRAYIAVLPGDGIGPEVTEAAVRVLAAAAEVYGLDLECERFPFGGAALERCGAPFPEETRKAVLEADAVLLGAIGGPQWDDAPRALRPETGLLELRKALRAFANLRPARVLPGLEGHSPLRPEVARGVDVLIVRELTGGIYFGRPRGLGETEAWNTMRYTRPEVERVARVAFEAARRRRGHLTSVDKANVLEVGELWRRTVSELAQAYPGVRVEHQYVDAMAMLLVQQPTRFDVILTGNLFGDILSDLASVLPGSLGVLPSASLGEGPSLFEPVHGSAPDLAGRGIANPTGAILSAAMLLTYALDRAEAGRAVEEAVAQALAQNPTPDLGGTASTEAFTRQVLEALYTKA</sequence>